<feature type="binding site" evidence="5">
    <location>
        <position position="108"/>
    </location>
    <ligand>
        <name>acetyl-CoA</name>
        <dbReference type="ChEBI" id="CHEBI:57288"/>
    </ligand>
</feature>
<accession>A0A974XIW7</accession>
<name>A0A974XIW7_9GAMM</name>
<dbReference type="NCBIfam" id="TIGR01575">
    <property type="entry name" value="rimI"/>
    <property type="match status" value="1"/>
</dbReference>
<keyword evidence="4 5" id="KW-0012">Acyltransferase</keyword>
<dbReference type="EC" id="2.3.1.266" evidence="5 6"/>
<evidence type="ECO:0000256" key="2">
    <source>
        <dbReference type="ARBA" id="ARBA00022490"/>
    </source>
</evidence>
<dbReference type="InterPro" id="IPR016181">
    <property type="entry name" value="Acyl_CoA_acyltransferase"/>
</dbReference>
<dbReference type="Gene3D" id="3.40.630.30">
    <property type="match status" value="1"/>
</dbReference>
<dbReference type="SUPFAM" id="SSF55729">
    <property type="entry name" value="Acyl-CoA N-acyltransferases (Nat)"/>
    <property type="match status" value="1"/>
</dbReference>
<evidence type="ECO:0000256" key="4">
    <source>
        <dbReference type="ARBA" id="ARBA00023315"/>
    </source>
</evidence>
<dbReference type="InterPro" id="IPR000182">
    <property type="entry name" value="GNAT_dom"/>
</dbReference>
<evidence type="ECO:0000313" key="9">
    <source>
        <dbReference type="Proteomes" id="UP000663281"/>
    </source>
</evidence>
<dbReference type="Proteomes" id="UP000663281">
    <property type="component" value="Chromosome"/>
</dbReference>
<keyword evidence="9" id="KW-1185">Reference proteome</keyword>
<dbReference type="HAMAP" id="MF_02210">
    <property type="entry name" value="RimI"/>
    <property type="match status" value="1"/>
</dbReference>
<comment type="function">
    <text evidence="5 6">Acetylates the N-terminal alanine of ribosomal protein bS18.</text>
</comment>
<evidence type="ECO:0000256" key="6">
    <source>
        <dbReference type="RuleBase" id="RU363094"/>
    </source>
</evidence>
<sequence length="147" mass="16073">MSDIIMLQPDSVAEMAVIEAQAHSHPWSEQALADCFGPLYRVYGYQDTEGLLGFAIVQQIVDEVSLLDICVLPSHQGQGIGARLLDALIADAQDNQASVIMLEVRSGNQTALELYQRHGFVETGRRKGYYPAADGREDAVLMNLPLA</sequence>
<comment type="similarity">
    <text evidence="1 5 6">Belongs to the acetyltransferase family. RimI subfamily.</text>
</comment>
<dbReference type="GO" id="GO:0008999">
    <property type="term" value="F:protein-N-terminal-alanine acetyltransferase activity"/>
    <property type="evidence" value="ECO:0007669"/>
    <property type="project" value="UniProtKB-UniRule"/>
</dbReference>
<dbReference type="InterPro" id="IPR043690">
    <property type="entry name" value="RimI"/>
</dbReference>
<evidence type="ECO:0000256" key="5">
    <source>
        <dbReference type="HAMAP-Rule" id="MF_02210"/>
    </source>
</evidence>
<evidence type="ECO:0000256" key="3">
    <source>
        <dbReference type="ARBA" id="ARBA00022679"/>
    </source>
</evidence>
<keyword evidence="3 5" id="KW-0808">Transferase</keyword>
<dbReference type="KEGG" id="scyp:JYB88_13270"/>
<dbReference type="EMBL" id="CP071504">
    <property type="protein sequence ID" value="QSX29194.1"/>
    <property type="molecule type" value="Genomic_DNA"/>
</dbReference>
<protein>
    <recommendedName>
        <fullName evidence="5 6">[Ribosomal protein bS18]-alanine N-acetyltransferase</fullName>
        <ecNumber evidence="5 6">2.3.1.266</ecNumber>
    </recommendedName>
</protein>
<dbReference type="GO" id="GO:0005840">
    <property type="term" value="C:ribosome"/>
    <property type="evidence" value="ECO:0007669"/>
    <property type="project" value="UniProtKB-KW"/>
</dbReference>
<dbReference type="PANTHER" id="PTHR43420:SF51">
    <property type="entry name" value="PEPTIDYL-LYSINE N-ACETYLTRANSFERASE YIAC"/>
    <property type="match status" value="1"/>
</dbReference>
<dbReference type="CDD" id="cd04301">
    <property type="entry name" value="NAT_SF"/>
    <property type="match status" value="1"/>
</dbReference>
<reference evidence="8 9" key="1">
    <citation type="submission" date="2021-03" db="EMBL/GenBank/DDBJ databases">
        <title>Novel species identification of genus Shewanella.</title>
        <authorList>
            <person name="Liu G."/>
            <person name="Zhang Q."/>
        </authorList>
    </citation>
    <scope>NUCLEOTIDE SEQUENCE [LARGE SCALE GENOMIC DNA]</scope>
    <source>
        <strain evidence="8 9">FJAT-53726</strain>
    </source>
</reference>
<keyword evidence="2 5" id="KW-0963">Cytoplasm</keyword>
<evidence type="ECO:0000313" key="8">
    <source>
        <dbReference type="EMBL" id="QSX29194.1"/>
    </source>
</evidence>
<keyword evidence="8" id="KW-0687">Ribonucleoprotein</keyword>
<evidence type="ECO:0000259" key="7">
    <source>
        <dbReference type="PROSITE" id="PS51186"/>
    </source>
</evidence>
<dbReference type="InterPro" id="IPR050680">
    <property type="entry name" value="YpeA/RimI_acetyltransf"/>
</dbReference>
<dbReference type="Pfam" id="PF00583">
    <property type="entry name" value="Acetyltransf_1"/>
    <property type="match status" value="1"/>
</dbReference>
<dbReference type="PROSITE" id="PS51186">
    <property type="entry name" value="GNAT"/>
    <property type="match status" value="1"/>
</dbReference>
<comment type="caution">
    <text evidence="5">Lacks conserved residue(s) required for the propagation of feature annotation.</text>
</comment>
<keyword evidence="8" id="KW-0689">Ribosomal protein</keyword>
<feature type="active site" description="Proton donor" evidence="5">
    <location>
        <position position="115"/>
    </location>
</feature>
<gene>
    <name evidence="5 8" type="primary">rimI</name>
    <name evidence="8" type="ORF">JYB88_13270</name>
</gene>
<feature type="domain" description="N-acetyltransferase" evidence="7">
    <location>
        <begin position="2"/>
        <end position="147"/>
    </location>
</feature>
<feature type="active site" description="Proton acceptor" evidence="5">
    <location>
        <position position="103"/>
    </location>
</feature>
<dbReference type="PANTHER" id="PTHR43420">
    <property type="entry name" value="ACETYLTRANSFERASE"/>
    <property type="match status" value="1"/>
</dbReference>
<dbReference type="InterPro" id="IPR006464">
    <property type="entry name" value="AcTrfase_RimI/Ard1"/>
</dbReference>
<comment type="subcellular location">
    <subcellularLocation>
        <location evidence="5 6">Cytoplasm</location>
    </subcellularLocation>
</comment>
<dbReference type="GO" id="GO:0005737">
    <property type="term" value="C:cytoplasm"/>
    <property type="evidence" value="ECO:0007669"/>
    <property type="project" value="UniProtKB-SubCell"/>
</dbReference>
<proteinExistence type="inferred from homology"/>
<dbReference type="AlphaFoldDB" id="A0A974XIW7"/>
<evidence type="ECO:0000256" key="1">
    <source>
        <dbReference type="ARBA" id="ARBA00005395"/>
    </source>
</evidence>
<organism evidence="8 9">
    <name type="scientific">Shewanella cyperi</name>
    <dbReference type="NCBI Taxonomy" id="2814292"/>
    <lineage>
        <taxon>Bacteria</taxon>
        <taxon>Pseudomonadati</taxon>
        <taxon>Pseudomonadota</taxon>
        <taxon>Gammaproteobacteria</taxon>
        <taxon>Alteromonadales</taxon>
        <taxon>Shewanellaceae</taxon>
        <taxon>Shewanella</taxon>
    </lineage>
</organism>
<comment type="catalytic activity">
    <reaction evidence="5 6">
        <text>N-terminal L-alanyl-[ribosomal protein bS18] + acetyl-CoA = N-terminal N(alpha)-acetyl-L-alanyl-[ribosomal protein bS18] + CoA + H(+)</text>
        <dbReference type="Rhea" id="RHEA:43756"/>
        <dbReference type="Rhea" id="RHEA-COMP:10676"/>
        <dbReference type="Rhea" id="RHEA-COMP:10677"/>
        <dbReference type="ChEBI" id="CHEBI:15378"/>
        <dbReference type="ChEBI" id="CHEBI:57287"/>
        <dbReference type="ChEBI" id="CHEBI:57288"/>
        <dbReference type="ChEBI" id="CHEBI:64718"/>
        <dbReference type="ChEBI" id="CHEBI:83683"/>
        <dbReference type="EC" id="2.3.1.266"/>
    </reaction>
</comment>
<dbReference type="RefSeq" id="WP_207320508.1">
    <property type="nucleotide sequence ID" value="NZ_CP071501.1"/>
</dbReference>